<feature type="signal peptide" evidence="1">
    <location>
        <begin position="1"/>
        <end position="21"/>
    </location>
</feature>
<evidence type="ECO:0000256" key="1">
    <source>
        <dbReference type="SAM" id="SignalP"/>
    </source>
</evidence>
<evidence type="ECO:0000313" key="3">
    <source>
        <dbReference type="Proteomes" id="UP000198393"/>
    </source>
</evidence>
<sequence>MKTKKSIIASLWIALAILVWSCNDSSESPVDVQQENIVADNLLVNSNSALNRLRSNGIGGPMGALFGNFQSSNGGRTDQSPSAMFRNARSANDSTDTEPTCLVETWEDDGQGNYTYTLDFGDGCDYYGEWLKGKLVEKGSYSESSFSSNSTYINFGGHDWTIDGTHSYSGTWETSDETSEPSDHDSVAYHYNASYEFSADLHMAYMEYGHDSTTDVSTDEQLIEVDYVAQGAEEVDQHGYTINSRTESVDVSTGESFSSQVDIPLFYDFECEDEGVWIFVSGQQSGSYTYGDQTGTYSINFGDGSCDNIVVVTENGVSEEVDLGEEWDEWEDECGDES</sequence>
<keyword evidence="3" id="KW-1185">Reference proteome</keyword>
<feature type="chain" id="PRO_5013077008" evidence="1">
    <location>
        <begin position="22"/>
        <end position="338"/>
    </location>
</feature>
<reference evidence="2 3" key="1">
    <citation type="submission" date="2017-06" db="EMBL/GenBank/DDBJ databases">
        <authorList>
            <person name="Kim H.J."/>
            <person name="Triplett B.A."/>
        </authorList>
    </citation>
    <scope>NUCLEOTIDE SEQUENCE [LARGE SCALE GENOMIC DNA]</scope>
    <source>
        <strain evidence="2 3">DSM 19307</strain>
    </source>
</reference>
<dbReference type="EMBL" id="FZPD01000006">
    <property type="protein sequence ID" value="SNT36953.1"/>
    <property type="molecule type" value="Genomic_DNA"/>
</dbReference>
<dbReference type="Proteomes" id="UP000198393">
    <property type="component" value="Unassembled WGS sequence"/>
</dbReference>
<protein>
    <submittedName>
        <fullName evidence="2">Uncharacterized protein</fullName>
    </submittedName>
</protein>
<accession>A0A239M4A5</accession>
<proteinExistence type="predicted"/>
<dbReference type="AlphaFoldDB" id="A0A239M4A5"/>
<dbReference type="RefSeq" id="WP_089358267.1">
    <property type="nucleotide sequence ID" value="NZ_FZPD01000006.1"/>
</dbReference>
<gene>
    <name evidence="2" type="ORF">SAMN05421640_3602</name>
</gene>
<organism evidence="2 3">
    <name type="scientific">Ekhidna lutea</name>
    <dbReference type="NCBI Taxonomy" id="447679"/>
    <lineage>
        <taxon>Bacteria</taxon>
        <taxon>Pseudomonadati</taxon>
        <taxon>Bacteroidota</taxon>
        <taxon>Cytophagia</taxon>
        <taxon>Cytophagales</taxon>
        <taxon>Reichenbachiellaceae</taxon>
        <taxon>Ekhidna</taxon>
    </lineage>
</organism>
<evidence type="ECO:0000313" key="2">
    <source>
        <dbReference type="EMBL" id="SNT36953.1"/>
    </source>
</evidence>
<name>A0A239M4A5_EKHLU</name>
<dbReference type="OrthoDB" id="1114031at2"/>
<keyword evidence="1" id="KW-0732">Signal</keyword>